<proteinExistence type="predicted"/>
<dbReference type="Proteomes" id="UP001595528">
    <property type="component" value="Unassembled WGS sequence"/>
</dbReference>
<keyword evidence="2" id="KW-1185">Reference proteome</keyword>
<accession>A0ABV7L175</accession>
<evidence type="ECO:0000313" key="2">
    <source>
        <dbReference type="Proteomes" id="UP001595528"/>
    </source>
</evidence>
<name>A0ABV7L175_9PROT</name>
<protein>
    <submittedName>
        <fullName evidence="1">Uncharacterized protein</fullName>
    </submittedName>
</protein>
<evidence type="ECO:0000313" key="1">
    <source>
        <dbReference type="EMBL" id="MFC3228150.1"/>
    </source>
</evidence>
<dbReference type="RefSeq" id="WP_379900994.1">
    <property type="nucleotide sequence ID" value="NZ_JBHRTR010000028.1"/>
</dbReference>
<organism evidence="1 2">
    <name type="scientific">Marinibaculum pumilum</name>
    <dbReference type="NCBI Taxonomy" id="1766165"/>
    <lineage>
        <taxon>Bacteria</taxon>
        <taxon>Pseudomonadati</taxon>
        <taxon>Pseudomonadota</taxon>
        <taxon>Alphaproteobacteria</taxon>
        <taxon>Rhodospirillales</taxon>
        <taxon>Rhodospirillaceae</taxon>
        <taxon>Marinibaculum</taxon>
    </lineage>
</organism>
<comment type="caution">
    <text evidence="1">The sequence shown here is derived from an EMBL/GenBank/DDBJ whole genome shotgun (WGS) entry which is preliminary data.</text>
</comment>
<gene>
    <name evidence="1" type="ORF">ACFOGJ_12970</name>
</gene>
<dbReference type="EMBL" id="JBHRTR010000028">
    <property type="protein sequence ID" value="MFC3228150.1"/>
    <property type="molecule type" value="Genomic_DNA"/>
</dbReference>
<sequence>MLSNSVTYAQLLETNNMLQALTDETYWLCVTRTTQESKLFPVPSYMLLSYLNAFYRYPTLLRKIEARMPAEQLGDRARQMGTKIDTLTMGWTLPGFYNLGREWLINMGLLRPEDAVEDVIYVMDFWKRFQLSYHRNDGHITNRDFGHRSQILPEHQLQVFHADLFPVKDGDRLHTAANKFMATLSQFQFLSHCECRIGICNQGPYKFADNEELIVRDFMDLAECDYPWLDDVSADVPYNNLTIPMVVKDTHFYLMDDWGSFESEPEFRAENICHIGLYTSDHLTEGRLPVAMGSADELAAEFDRLREIFTEATAKLWKRIAAWSRAEMIEAGALVYYNIPKDLAHIAGVYEQSDWFDIDERAKRFIPLLNDEFGRDCLTELVGLVSLPTQQVNDYTMMQHSNLPKRMYTPIPYAILETGDYTRTSGPLYPGSHVLASKTKKWRTSQGDLTQEEYNKAARAFTPKLCQAPFIHFDETWVKYHAGEPEVDEMYRIAQAQSRNLKDKGAGLHRADVEKLRKA</sequence>
<reference evidence="2" key="1">
    <citation type="journal article" date="2019" name="Int. J. Syst. Evol. Microbiol.">
        <title>The Global Catalogue of Microorganisms (GCM) 10K type strain sequencing project: providing services to taxonomists for standard genome sequencing and annotation.</title>
        <authorList>
            <consortium name="The Broad Institute Genomics Platform"/>
            <consortium name="The Broad Institute Genome Sequencing Center for Infectious Disease"/>
            <person name="Wu L."/>
            <person name="Ma J."/>
        </authorList>
    </citation>
    <scope>NUCLEOTIDE SEQUENCE [LARGE SCALE GENOMIC DNA]</scope>
    <source>
        <strain evidence="2">KCTC 42964</strain>
    </source>
</reference>